<evidence type="ECO:0000313" key="1">
    <source>
        <dbReference type="EMBL" id="MBS9524473.1"/>
    </source>
</evidence>
<protein>
    <submittedName>
        <fullName evidence="1">Rrf2 family transcriptional regulator</fullName>
    </submittedName>
</protein>
<accession>A0AAP2CGV0</accession>
<gene>
    <name evidence="1" type="ORF">KI659_10645</name>
</gene>
<reference evidence="1 2" key="1">
    <citation type="submission" date="2021-05" db="EMBL/GenBank/DDBJ databases">
        <authorList>
            <person name="Zhang Z.D."/>
            <person name="Osman G."/>
        </authorList>
    </citation>
    <scope>NUCLEOTIDE SEQUENCE [LARGE SCALE GENOMIC DNA]</scope>
    <source>
        <strain evidence="1 2">KCTC 32217</strain>
    </source>
</reference>
<dbReference type="InterPro" id="IPR036388">
    <property type="entry name" value="WH-like_DNA-bd_sf"/>
</dbReference>
<dbReference type="GO" id="GO:0003700">
    <property type="term" value="F:DNA-binding transcription factor activity"/>
    <property type="evidence" value="ECO:0007669"/>
    <property type="project" value="TreeGrafter"/>
</dbReference>
<dbReference type="SUPFAM" id="SSF46785">
    <property type="entry name" value="Winged helix' DNA-binding domain"/>
    <property type="match status" value="1"/>
</dbReference>
<organism evidence="1 2">
    <name type="scientific">Litoribacter ruber</name>
    <dbReference type="NCBI Taxonomy" id="702568"/>
    <lineage>
        <taxon>Bacteria</taxon>
        <taxon>Pseudomonadati</taxon>
        <taxon>Bacteroidota</taxon>
        <taxon>Cytophagia</taxon>
        <taxon>Cytophagales</taxon>
        <taxon>Cyclobacteriaceae</taxon>
        <taxon>Litoribacter</taxon>
    </lineage>
</organism>
<dbReference type="InterPro" id="IPR000944">
    <property type="entry name" value="Tscrpt_reg_Rrf2"/>
</dbReference>
<proteinExistence type="predicted"/>
<dbReference type="Gene3D" id="1.10.10.10">
    <property type="entry name" value="Winged helix-like DNA-binding domain superfamily/Winged helix DNA-binding domain"/>
    <property type="match status" value="1"/>
</dbReference>
<dbReference type="InterPro" id="IPR036390">
    <property type="entry name" value="WH_DNA-bd_sf"/>
</dbReference>
<dbReference type="PANTHER" id="PTHR33221:SF13">
    <property type="entry name" value="TRANSCRIPTIONAL REGULATOR-RELATED"/>
    <property type="match status" value="1"/>
</dbReference>
<dbReference type="PROSITE" id="PS51197">
    <property type="entry name" value="HTH_RRF2_2"/>
    <property type="match status" value="1"/>
</dbReference>
<dbReference type="AlphaFoldDB" id="A0AAP2CGV0"/>
<dbReference type="PROSITE" id="PS01332">
    <property type="entry name" value="HTH_RRF2_1"/>
    <property type="match status" value="1"/>
</dbReference>
<evidence type="ECO:0000313" key="2">
    <source>
        <dbReference type="Proteomes" id="UP001319104"/>
    </source>
</evidence>
<dbReference type="EMBL" id="JAHCMY010000005">
    <property type="protein sequence ID" value="MBS9524473.1"/>
    <property type="molecule type" value="Genomic_DNA"/>
</dbReference>
<comment type="caution">
    <text evidence="1">The sequence shown here is derived from an EMBL/GenBank/DDBJ whole genome shotgun (WGS) entry which is preliminary data.</text>
</comment>
<dbReference type="InterPro" id="IPR030489">
    <property type="entry name" value="TR_Rrf2-type_CS"/>
</dbReference>
<dbReference type="NCBIfam" id="TIGR00738">
    <property type="entry name" value="rrf2_super"/>
    <property type="match status" value="1"/>
</dbReference>
<dbReference type="PANTHER" id="PTHR33221">
    <property type="entry name" value="WINGED HELIX-TURN-HELIX TRANSCRIPTIONAL REGULATOR, RRF2 FAMILY"/>
    <property type="match status" value="1"/>
</dbReference>
<dbReference type="GO" id="GO:0005829">
    <property type="term" value="C:cytosol"/>
    <property type="evidence" value="ECO:0007669"/>
    <property type="project" value="TreeGrafter"/>
</dbReference>
<name>A0AAP2CGV0_9BACT</name>
<sequence>MFSKKCEYGIRATILIAGESLKGQRISLKYISEQIGSPNAFTAKILQTLTRAGLVDSQKGPTGGFEIPIEKLSQITLHDIVEALDGSQIYNGCGLGLAECSEDHPCPIHEHFKLVRADLKAMAHRANLLDLSTGLIKGFTYLKTACPKKIKLVKDKKVLNSTTE</sequence>
<dbReference type="RefSeq" id="WP_213945332.1">
    <property type="nucleotide sequence ID" value="NZ_JAHCMY010000005.1"/>
</dbReference>
<dbReference type="Proteomes" id="UP001319104">
    <property type="component" value="Unassembled WGS sequence"/>
</dbReference>
<dbReference type="Pfam" id="PF02082">
    <property type="entry name" value="Rrf2"/>
    <property type="match status" value="1"/>
</dbReference>
<keyword evidence="2" id="KW-1185">Reference proteome</keyword>